<evidence type="ECO:0000256" key="1">
    <source>
        <dbReference type="SAM" id="SignalP"/>
    </source>
</evidence>
<name>A0A2J7TKV1_METSI</name>
<feature type="chain" id="PRO_5014440968" evidence="1">
    <location>
        <begin position="22"/>
        <end position="117"/>
    </location>
</feature>
<dbReference type="Proteomes" id="UP000236286">
    <property type="component" value="Unassembled WGS sequence"/>
</dbReference>
<reference evidence="2 3" key="1">
    <citation type="submission" date="2017-10" db="EMBL/GenBank/DDBJ databases">
        <title>Genome announcement of Methylocella silvestris TVC from permafrost.</title>
        <authorList>
            <person name="Wang J."/>
            <person name="Geng K."/>
            <person name="Ul-Haque F."/>
            <person name="Crombie A.T."/>
            <person name="Street L.E."/>
            <person name="Wookey P.A."/>
            <person name="Murrell J.C."/>
            <person name="Pratscher J."/>
        </authorList>
    </citation>
    <scope>NUCLEOTIDE SEQUENCE [LARGE SCALE GENOMIC DNA]</scope>
    <source>
        <strain evidence="2 3">TVC</strain>
    </source>
</reference>
<accession>A0A2J7TKV1</accession>
<proteinExistence type="predicted"/>
<dbReference type="RefSeq" id="WP_102841704.1">
    <property type="nucleotide sequence ID" value="NZ_PDZR01000001.1"/>
</dbReference>
<dbReference type="OrthoDB" id="8019816at2"/>
<dbReference type="AlphaFoldDB" id="A0A2J7TKV1"/>
<organism evidence="2 3">
    <name type="scientific">Methylocella silvestris</name>
    <dbReference type="NCBI Taxonomy" id="199596"/>
    <lineage>
        <taxon>Bacteria</taxon>
        <taxon>Pseudomonadati</taxon>
        <taxon>Pseudomonadota</taxon>
        <taxon>Alphaproteobacteria</taxon>
        <taxon>Hyphomicrobiales</taxon>
        <taxon>Beijerinckiaceae</taxon>
        <taxon>Methylocella</taxon>
    </lineage>
</organism>
<feature type="signal peptide" evidence="1">
    <location>
        <begin position="1"/>
        <end position="21"/>
    </location>
</feature>
<evidence type="ECO:0000313" key="2">
    <source>
        <dbReference type="EMBL" id="PNG27394.1"/>
    </source>
</evidence>
<comment type="caution">
    <text evidence="2">The sequence shown here is derived from an EMBL/GenBank/DDBJ whole genome shotgun (WGS) entry which is preliminary data.</text>
</comment>
<protein>
    <submittedName>
        <fullName evidence="2">Uncharacterized protein</fullName>
    </submittedName>
</protein>
<dbReference type="EMBL" id="PDZR01000001">
    <property type="protein sequence ID" value="PNG27394.1"/>
    <property type="molecule type" value="Genomic_DNA"/>
</dbReference>
<keyword evidence="1" id="KW-0732">Signal</keyword>
<sequence length="117" mass="12104">MRPISTLAAVIVFVAGGTSLAQEAATGAAPSPAPEIDACRASGLIALKERSALVKDVSLDLDSIRLIKVNSKIEDIEVKAIVIGDASIEKKTGGRAQNFLCVVGAKGKVLLTIFSDQ</sequence>
<gene>
    <name evidence="2" type="ORF">CR492_00100</name>
</gene>
<evidence type="ECO:0000313" key="3">
    <source>
        <dbReference type="Proteomes" id="UP000236286"/>
    </source>
</evidence>